<reference evidence="3" key="1">
    <citation type="submission" date="2016-11" db="EMBL/GenBank/DDBJ databases">
        <authorList>
            <person name="Varghese N."/>
            <person name="Submissions S."/>
        </authorList>
    </citation>
    <scope>NUCLEOTIDE SEQUENCE [LARGE SCALE GENOMIC DNA]</scope>
    <source>
        <strain evidence="3">DSM 16478</strain>
    </source>
</reference>
<sequence length="137" mass="16078">MNHNLFMKRIILLLIILFSLSISAQNQRNKNIDIIGCWTKSIVPHQNRNLNVYGNCNTSSGSLNIDFRKSGVYRLYSANLNSPQRCGNYIVKKTNQWGKYEYKREEQTIDIYTYGGKYEFTWQLHEMDNGQIGFKKI</sequence>
<keyword evidence="3" id="KW-1185">Reference proteome</keyword>
<keyword evidence="1" id="KW-0732">Signal</keyword>
<proteinExistence type="predicted"/>
<evidence type="ECO:0000313" key="3">
    <source>
        <dbReference type="Proteomes" id="UP000184314"/>
    </source>
</evidence>
<name>A0A1M6U6Z8_9FLAO</name>
<dbReference type="AlphaFoldDB" id="A0A1M6U6Z8"/>
<feature type="chain" id="PRO_5012206719" description="Lipocalin-like domain-containing protein" evidence="1">
    <location>
        <begin position="25"/>
        <end position="137"/>
    </location>
</feature>
<evidence type="ECO:0000256" key="1">
    <source>
        <dbReference type="SAM" id="SignalP"/>
    </source>
</evidence>
<organism evidence="2 3">
    <name type="scientific">Maribacter aquivivus</name>
    <dbReference type="NCBI Taxonomy" id="228958"/>
    <lineage>
        <taxon>Bacteria</taxon>
        <taxon>Pseudomonadati</taxon>
        <taxon>Bacteroidota</taxon>
        <taxon>Flavobacteriia</taxon>
        <taxon>Flavobacteriales</taxon>
        <taxon>Flavobacteriaceae</taxon>
        <taxon>Maribacter</taxon>
    </lineage>
</organism>
<accession>A0A1M6U6Z8</accession>
<protein>
    <recommendedName>
        <fullName evidence="4">Lipocalin-like domain-containing protein</fullName>
    </recommendedName>
</protein>
<feature type="signal peptide" evidence="1">
    <location>
        <begin position="1"/>
        <end position="24"/>
    </location>
</feature>
<dbReference type="EMBL" id="FQZX01000003">
    <property type="protein sequence ID" value="SHK64931.1"/>
    <property type="molecule type" value="Genomic_DNA"/>
</dbReference>
<evidence type="ECO:0008006" key="4">
    <source>
        <dbReference type="Google" id="ProtNLM"/>
    </source>
</evidence>
<evidence type="ECO:0000313" key="2">
    <source>
        <dbReference type="EMBL" id="SHK64931.1"/>
    </source>
</evidence>
<gene>
    <name evidence="2" type="ORF">SAMN04488007_3513</name>
</gene>
<dbReference type="Proteomes" id="UP000184314">
    <property type="component" value="Unassembled WGS sequence"/>
</dbReference>